<feature type="region of interest" description="Disordered" evidence="1">
    <location>
        <begin position="64"/>
        <end position="137"/>
    </location>
</feature>
<evidence type="ECO:0000313" key="3">
    <source>
        <dbReference type="Proteomes" id="UP000192247"/>
    </source>
</evidence>
<feature type="compositionally biased region" description="Low complexity" evidence="1">
    <location>
        <begin position="154"/>
        <end position="167"/>
    </location>
</feature>
<name>A0A1V9Y365_9ACAR</name>
<reference evidence="2 3" key="1">
    <citation type="journal article" date="2017" name="Gigascience">
        <title>Draft genome of the honey bee ectoparasitic mite, Tropilaelaps mercedesae, is shaped by the parasitic life history.</title>
        <authorList>
            <person name="Dong X."/>
            <person name="Armstrong S.D."/>
            <person name="Xia D."/>
            <person name="Makepeace B.L."/>
            <person name="Darby A.C."/>
            <person name="Kadowaki T."/>
        </authorList>
    </citation>
    <scope>NUCLEOTIDE SEQUENCE [LARGE SCALE GENOMIC DNA]</scope>
    <source>
        <strain evidence="2">Wuxi-XJTLU</strain>
    </source>
</reference>
<gene>
    <name evidence="2" type="ORF">BIW11_05213</name>
</gene>
<protein>
    <submittedName>
        <fullName evidence="2">Uncharacterized protein</fullName>
    </submittedName>
</protein>
<comment type="caution">
    <text evidence="2">The sequence shown here is derived from an EMBL/GenBank/DDBJ whole genome shotgun (WGS) entry which is preliminary data.</text>
</comment>
<proteinExistence type="predicted"/>
<feature type="compositionally biased region" description="Polar residues" evidence="1">
    <location>
        <begin position="64"/>
        <end position="74"/>
    </location>
</feature>
<evidence type="ECO:0000313" key="2">
    <source>
        <dbReference type="EMBL" id="OQR80207.1"/>
    </source>
</evidence>
<dbReference type="Proteomes" id="UP000192247">
    <property type="component" value="Unassembled WGS sequence"/>
</dbReference>
<organism evidence="2 3">
    <name type="scientific">Tropilaelaps mercedesae</name>
    <dbReference type="NCBI Taxonomy" id="418985"/>
    <lineage>
        <taxon>Eukaryota</taxon>
        <taxon>Metazoa</taxon>
        <taxon>Ecdysozoa</taxon>
        <taxon>Arthropoda</taxon>
        <taxon>Chelicerata</taxon>
        <taxon>Arachnida</taxon>
        <taxon>Acari</taxon>
        <taxon>Parasitiformes</taxon>
        <taxon>Mesostigmata</taxon>
        <taxon>Gamasina</taxon>
        <taxon>Dermanyssoidea</taxon>
        <taxon>Laelapidae</taxon>
        <taxon>Tropilaelaps</taxon>
    </lineage>
</organism>
<feature type="compositionally biased region" description="Low complexity" evidence="1">
    <location>
        <begin position="124"/>
        <end position="136"/>
    </location>
</feature>
<dbReference type="EMBL" id="MNPL01000233">
    <property type="protein sequence ID" value="OQR80207.1"/>
    <property type="molecule type" value="Genomic_DNA"/>
</dbReference>
<evidence type="ECO:0000256" key="1">
    <source>
        <dbReference type="SAM" id="MobiDB-lite"/>
    </source>
</evidence>
<accession>A0A1V9Y365</accession>
<dbReference type="InParanoid" id="A0A1V9Y365"/>
<feature type="compositionally biased region" description="Gly residues" evidence="1">
    <location>
        <begin position="81"/>
        <end position="91"/>
    </location>
</feature>
<feature type="compositionally biased region" description="Polar residues" evidence="1">
    <location>
        <begin position="103"/>
        <end position="123"/>
    </location>
</feature>
<feature type="compositionally biased region" description="Polar residues" evidence="1">
    <location>
        <begin position="179"/>
        <end position="192"/>
    </location>
</feature>
<dbReference type="AlphaFoldDB" id="A0A1V9Y365"/>
<sequence length="192" mass="19949">MICGGVCPYKSPLKQQSHLQTVVVQYAISGLLPFSPTKTKKIFKIYCMADVRSSIVAASRSRTGWIQHQQQQGSPGIASKAGGGDSSGPGSGTISEKDHNNVHHSTVASSNYPSQSALNNQTINPNPSNRPSSSLSCTTLPKQLAQSPLVQLNGSSCGTGASGTGSTMVHPPPKKLGSKVSSIASLFQQQGS</sequence>
<feature type="region of interest" description="Disordered" evidence="1">
    <location>
        <begin position="149"/>
        <end position="192"/>
    </location>
</feature>
<keyword evidence="3" id="KW-1185">Reference proteome</keyword>